<dbReference type="InterPro" id="IPR033116">
    <property type="entry name" value="TRYPSIN_SER"/>
</dbReference>
<dbReference type="InterPro" id="IPR043504">
    <property type="entry name" value="Peptidase_S1_PA_chymotrypsin"/>
</dbReference>
<dbReference type="CDD" id="cd00190">
    <property type="entry name" value="Tryp_SPc"/>
    <property type="match status" value="1"/>
</dbReference>
<keyword evidence="6" id="KW-1015">Disulfide bond</keyword>
<dbReference type="GO" id="GO:0004252">
    <property type="term" value="F:serine-type endopeptidase activity"/>
    <property type="evidence" value="ECO:0007669"/>
    <property type="project" value="InterPro"/>
</dbReference>
<evidence type="ECO:0000259" key="9">
    <source>
        <dbReference type="PROSITE" id="PS50240"/>
    </source>
</evidence>
<dbReference type="InterPro" id="IPR001314">
    <property type="entry name" value="Peptidase_S1A"/>
</dbReference>
<dbReference type="GeneID" id="105368425"/>
<dbReference type="SUPFAM" id="SSF50494">
    <property type="entry name" value="Trypsin-like serine proteases"/>
    <property type="match status" value="1"/>
</dbReference>
<evidence type="ECO:0000313" key="11">
    <source>
        <dbReference type="RefSeq" id="XP_011505736.1"/>
    </source>
</evidence>
<proteinExistence type="inferred from homology"/>
<organism evidence="10 11">
    <name type="scientific">Ceratosolen solmsi marchali</name>
    <dbReference type="NCBI Taxonomy" id="326594"/>
    <lineage>
        <taxon>Eukaryota</taxon>
        <taxon>Metazoa</taxon>
        <taxon>Ecdysozoa</taxon>
        <taxon>Arthropoda</taxon>
        <taxon>Hexapoda</taxon>
        <taxon>Insecta</taxon>
        <taxon>Pterygota</taxon>
        <taxon>Neoptera</taxon>
        <taxon>Endopterygota</taxon>
        <taxon>Hymenoptera</taxon>
        <taxon>Apocrita</taxon>
        <taxon>Proctotrupomorpha</taxon>
        <taxon>Chalcidoidea</taxon>
        <taxon>Agaonidae</taxon>
        <taxon>Agaoninae</taxon>
        <taxon>Ceratosolen</taxon>
    </lineage>
</organism>
<dbReference type="AlphaFoldDB" id="A0AAJ7E2S8"/>
<keyword evidence="4 7" id="KW-0378">Hydrolase</keyword>
<dbReference type="FunFam" id="2.40.10.10:FF:000036">
    <property type="entry name" value="Trypsin beta"/>
    <property type="match status" value="1"/>
</dbReference>
<dbReference type="GO" id="GO:0005576">
    <property type="term" value="C:extracellular region"/>
    <property type="evidence" value="ECO:0007669"/>
    <property type="project" value="UniProtKB-SubCell"/>
</dbReference>
<comment type="subcellular location">
    <subcellularLocation>
        <location evidence="1">Secreted</location>
        <location evidence="1">Extracellular space</location>
    </subcellularLocation>
</comment>
<accession>A0AAJ7E2S8</accession>
<dbReference type="Proteomes" id="UP000695007">
    <property type="component" value="Unplaced"/>
</dbReference>
<dbReference type="PANTHER" id="PTHR24276:SF91">
    <property type="entry name" value="AT26814P-RELATED"/>
    <property type="match status" value="1"/>
</dbReference>
<dbReference type="GO" id="GO:0006508">
    <property type="term" value="P:proteolysis"/>
    <property type="evidence" value="ECO:0007669"/>
    <property type="project" value="UniProtKB-KW"/>
</dbReference>
<dbReference type="PROSITE" id="PS50240">
    <property type="entry name" value="TRYPSIN_DOM"/>
    <property type="match status" value="1"/>
</dbReference>
<dbReference type="InterPro" id="IPR050430">
    <property type="entry name" value="Peptidase_S1"/>
</dbReference>
<dbReference type="Pfam" id="PF00089">
    <property type="entry name" value="Trypsin"/>
    <property type="match status" value="1"/>
</dbReference>
<evidence type="ECO:0000256" key="1">
    <source>
        <dbReference type="ARBA" id="ARBA00004239"/>
    </source>
</evidence>
<evidence type="ECO:0000256" key="7">
    <source>
        <dbReference type="RuleBase" id="RU363034"/>
    </source>
</evidence>
<feature type="domain" description="Peptidase S1" evidence="9">
    <location>
        <begin position="24"/>
        <end position="251"/>
    </location>
</feature>
<dbReference type="PANTHER" id="PTHR24276">
    <property type="entry name" value="POLYSERASE-RELATED"/>
    <property type="match status" value="1"/>
</dbReference>
<evidence type="ECO:0000313" key="10">
    <source>
        <dbReference type="Proteomes" id="UP000695007"/>
    </source>
</evidence>
<name>A0AAJ7E2S8_9HYME</name>
<evidence type="ECO:0000256" key="6">
    <source>
        <dbReference type="ARBA" id="ARBA00023157"/>
    </source>
</evidence>
<feature type="signal peptide" evidence="8">
    <location>
        <begin position="1"/>
        <end position="19"/>
    </location>
</feature>
<keyword evidence="5 7" id="KW-0720">Serine protease</keyword>
<dbReference type="InterPro" id="IPR018114">
    <property type="entry name" value="TRYPSIN_HIS"/>
</dbReference>
<sequence>MNYKIVFFLCLQLSAGILGKKKRIVGGDNVHIRQIPYQVALKNYTTNQLIGGGTIISASHVLTAAHCIYNKFLSDIRIYSGINSILSRKYESRIIHVHIYEGFTGKEEDYGSYIHDIAVIFLDEPLELGTFRNKVNLPRRPAYVGQKGVVSGWGFTSYPSNALSATLQKATMEVIDSDLCSDLLVINILDTQLCAFKRRGIGACRGDSGGPLISNGEIIGIASFVVPCATGVPDVYTRVYEYNSFIMQVTGITID</sequence>
<keyword evidence="8" id="KW-0732">Signal</keyword>
<dbReference type="PRINTS" id="PR00722">
    <property type="entry name" value="CHYMOTRYPSIN"/>
</dbReference>
<feature type="chain" id="PRO_5042509975" evidence="8">
    <location>
        <begin position="20"/>
        <end position="255"/>
    </location>
</feature>
<dbReference type="InterPro" id="IPR001254">
    <property type="entry name" value="Trypsin_dom"/>
</dbReference>
<comment type="similarity">
    <text evidence="2">Belongs to the peptidase S1 family.</text>
</comment>
<reference evidence="11" key="1">
    <citation type="submission" date="2025-08" db="UniProtKB">
        <authorList>
            <consortium name="RefSeq"/>
        </authorList>
    </citation>
    <scope>IDENTIFICATION</scope>
</reference>
<evidence type="ECO:0000256" key="8">
    <source>
        <dbReference type="SAM" id="SignalP"/>
    </source>
</evidence>
<dbReference type="InterPro" id="IPR009003">
    <property type="entry name" value="Peptidase_S1_PA"/>
</dbReference>
<dbReference type="PROSITE" id="PS00135">
    <property type="entry name" value="TRYPSIN_SER"/>
    <property type="match status" value="1"/>
</dbReference>
<dbReference type="KEGG" id="csol:105368425"/>
<keyword evidence="10" id="KW-1185">Reference proteome</keyword>
<dbReference type="SMART" id="SM00020">
    <property type="entry name" value="Tryp_SPc"/>
    <property type="match status" value="1"/>
</dbReference>
<dbReference type="PROSITE" id="PS00134">
    <property type="entry name" value="TRYPSIN_HIS"/>
    <property type="match status" value="1"/>
</dbReference>
<keyword evidence="3 7" id="KW-0645">Protease</keyword>
<evidence type="ECO:0000256" key="4">
    <source>
        <dbReference type="ARBA" id="ARBA00022801"/>
    </source>
</evidence>
<evidence type="ECO:0000256" key="2">
    <source>
        <dbReference type="ARBA" id="ARBA00007664"/>
    </source>
</evidence>
<dbReference type="Gene3D" id="2.40.10.10">
    <property type="entry name" value="Trypsin-like serine proteases"/>
    <property type="match status" value="2"/>
</dbReference>
<protein>
    <submittedName>
        <fullName evidence="11">Chymotrypsin-2-like</fullName>
    </submittedName>
</protein>
<gene>
    <name evidence="11" type="primary">LOC105368425</name>
</gene>
<evidence type="ECO:0000256" key="3">
    <source>
        <dbReference type="ARBA" id="ARBA00022670"/>
    </source>
</evidence>
<dbReference type="RefSeq" id="XP_011505736.1">
    <property type="nucleotide sequence ID" value="XM_011507434.1"/>
</dbReference>
<evidence type="ECO:0000256" key="5">
    <source>
        <dbReference type="ARBA" id="ARBA00022825"/>
    </source>
</evidence>